<dbReference type="EMBL" id="QAYG01000001">
    <property type="protein sequence ID" value="PTW63449.1"/>
    <property type="molecule type" value="Genomic_DNA"/>
</dbReference>
<proteinExistence type="predicted"/>
<name>A0A2T5VI62_9HYPH</name>
<dbReference type="RefSeq" id="WP_107988877.1">
    <property type="nucleotide sequence ID" value="NZ_QAYG01000001.1"/>
</dbReference>
<feature type="signal peptide" evidence="2">
    <location>
        <begin position="1"/>
        <end position="28"/>
    </location>
</feature>
<comment type="caution">
    <text evidence="3">The sequence shown here is derived from an EMBL/GenBank/DDBJ whole genome shotgun (WGS) entry which is preliminary data.</text>
</comment>
<accession>A0A2T5VI62</accession>
<sequence>MSAVRSARLAVFAVAVLALTLSGCGRRAKPEMPSADPKPATSSIAGGIPGAVQDEKPAPSKKPDRPFILDPLI</sequence>
<protein>
    <recommendedName>
        <fullName evidence="5">Lipoprotein</fullName>
    </recommendedName>
</protein>
<feature type="compositionally biased region" description="Basic and acidic residues" evidence="1">
    <location>
        <begin position="53"/>
        <end position="67"/>
    </location>
</feature>
<evidence type="ECO:0000313" key="3">
    <source>
        <dbReference type="EMBL" id="PTW63449.1"/>
    </source>
</evidence>
<keyword evidence="4" id="KW-1185">Reference proteome</keyword>
<reference evidence="3 4" key="1">
    <citation type="submission" date="2018-04" db="EMBL/GenBank/DDBJ databases">
        <title>Genomic Encyclopedia of Archaeal and Bacterial Type Strains, Phase II (KMG-II): from individual species to whole genera.</title>
        <authorList>
            <person name="Goeker M."/>
        </authorList>
    </citation>
    <scope>NUCLEOTIDE SEQUENCE [LARGE SCALE GENOMIC DNA]</scope>
    <source>
        <strain evidence="3 4">DSM 23382</strain>
    </source>
</reference>
<evidence type="ECO:0000256" key="1">
    <source>
        <dbReference type="SAM" id="MobiDB-lite"/>
    </source>
</evidence>
<evidence type="ECO:0000256" key="2">
    <source>
        <dbReference type="SAM" id="SignalP"/>
    </source>
</evidence>
<gene>
    <name evidence="3" type="ORF">C8N35_1011503</name>
</gene>
<evidence type="ECO:0008006" key="5">
    <source>
        <dbReference type="Google" id="ProtNLM"/>
    </source>
</evidence>
<dbReference type="Proteomes" id="UP000244081">
    <property type="component" value="Unassembled WGS sequence"/>
</dbReference>
<keyword evidence="2" id="KW-0732">Signal</keyword>
<dbReference type="OrthoDB" id="7363830at2"/>
<dbReference type="AlphaFoldDB" id="A0A2T5VI62"/>
<feature type="chain" id="PRO_5015688227" description="Lipoprotein" evidence="2">
    <location>
        <begin position="29"/>
        <end position="73"/>
    </location>
</feature>
<organism evidence="3 4">
    <name type="scientific">Breoghania corrubedonensis</name>
    <dbReference type="NCBI Taxonomy" id="665038"/>
    <lineage>
        <taxon>Bacteria</taxon>
        <taxon>Pseudomonadati</taxon>
        <taxon>Pseudomonadota</taxon>
        <taxon>Alphaproteobacteria</taxon>
        <taxon>Hyphomicrobiales</taxon>
        <taxon>Stappiaceae</taxon>
        <taxon>Breoghania</taxon>
    </lineage>
</organism>
<evidence type="ECO:0000313" key="4">
    <source>
        <dbReference type="Proteomes" id="UP000244081"/>
    </source>
</evidence>
<dbReference type="PROSITE" id="PS51257">
    <property type="entry name" value="PROKAR_LIPOPROTEIN"/>
    <property type="match status" value="1"/>
</dbReference>
<feature type="region of interest" description="Disordered" evidence="1">
    <location>
        <begin position="26"/>
        <end position="73"/>
    </location>
</feature>